<protein>
    <submittedName>
        <fullName evidence="1">Uncharacterized protein</fullName>
    </submittedName>
</protein>
<accession>A0A8S0VRC7</accession>
<reference evidence="1 2" key="1">
    <citation type="submission" date="2020-01" db="EMBL/GenBank/DDBJ databases">
        <authorList>
            <person name="Gupta K D."/>
        </authorList>
    </citation>
    <scope>NUCLEOTIDE SEQUENCE [LARGE SCALE GENOMIC DNA]</scope>
</reference>
<dbReference type="AlphaFoldDB" id="A0A8S0VRC7"/>
<evidence type="ECO:0000313" key="2">
    <source>
        <dbReference type="Proteomes" id="UP000467700"/>
    </source>
</evidence>
<evidence type="ECO:0000313" key="1">
    <source>
        <dbReference type="EMBL" id="CAA7263015.1"/>
    </source>
</evidence>
<dbReference type="Proteomes" id="UP000467700">
    <property type="component" value="Unassembled WGS sequence"/>
</dbReference>
<organism evidence="1 2">
    <name type="scientific">Cyclocybe aegerita</name>
    <name type="common">Black poplar mushroom</name>
    <name type="synonym">Agrocybe aegerita</name>
    <dbReference type="NCBI Taxonomy" id="1973307"/>
    <lineage>
        <taxon>Eukaryota</taxon>
        <taxon>Fungi</taxon>
        <taxon>Dikarya</taxon>
        <taxon>Basidiomycota</taxon>
        <taxon>Agaricomycotina</taxon>
        <taxon>Agaricomycetes</taxon>
        <taxon>Agaricomycetidae</taxon>
        <taxon>Agaricales</taxon>
        <taxon>Agaricineae</taxon>
        <taxon>Bolbitiaceae</taxon>
        <taxon>Cyclocybe</taxon>
    </lineage>
</organism>
<comment type="caution">
    <text evidence="1">The sequence shown here is derived from an EMBL/GenBank/DDBJ whole genome shotgun (WGS) entry which is preliminary data.</text>
</comment>
<proteinExistence type="predicted"/>
<keyword evidence="2" id="KW-1185">Reference proteome</keyword>
<gene>
    <name evidence="1" type="ORF">AAE3_LOCUS5437</name>
</gene>
<name>A0A8S0VRC7_CYCAE</name>
<dbReference type="EMBL" id="CACVBS010000038">
    <property type="protein sequence ID" value="CAA7263015.1"/>
    <property type="molecule type" value="Genomic_DNA"/>
</dbReference>
<sequence length="156" mass="17778">MPRDRIFVKLFLVDQHGSEAYQMSTLVLWPENSWFSTFLYNANRSFEHPGLRSVHDTYPWQQRYSVKCAVRDGGDTVWTHVCDSNWVTITPQDTLGIFLPYVNEDAQDGYEPGHVAKDLGAVAKKRPRLAFITCDEIAPPGADGILIPFPETYKDL</sequence>